<evidence type="ECO:0000313" key="2">
    <source>
        <dbReference type="Proteomes" id="UP000887581"/>
    </source>
</evidence>
<reference evidence="3" key="1">
    <citation type="submission" date="2022-11" db="UniProtKB">
        <authorList>
            <consortium name="WormBaseParasite"/>
        </authorList>
    </citation>
    <scope>IDENTIFICATION</scope>
</reference>
<dbReference type="AlphaFoldDB" id="A0A915PF62"/>
<organism evidence="2 3">
    <name type="scientific">Setaria digitata</name>
    <dbReference type="NCBI Taxonomy" id="48799"/>
    <lineage>
        <taxon>Eukaryota</taxon>
        <taxon>Metazoa</taxon>
        <taxon>Ecdysozoa</taxon>
        <taxon>Nematoda</taxon>
        <taxon>Chromadorea</taxon>
        <taxon>Rhabditida</taxon>
        <taxon>Spirurina</taxon>
        <taxon>Spiruromorpha</taxon>
        <taxon>Filarioidea</taxon>
        <taxon>Setariidae</taxon>
        <taxon>Setaria</taxon>
    </lineage>
</organism>
<feature type="compositionally biased region" description="Polar residues" evidence="1">
    <location>
        <begin position="60"/>
        <end position="75"/>
    </location>
</feature>
<protein>
    <submittedName>
        <fullName evidence="3">Uncharacterized protein</fullName>
    </submittedName>
</protein>
<evidence type="ECO:0000313" key="3">
    <source>
        <dbReference type="WBParaSite" id="sdigi.contig1.g121.t1"/>
    </source>
</evidence>
<sequence length="75" mass="8383">MPHPKSFSSITNQLPQLLMQLTGQTTATVADNIYRKDDVVWRIAVLQNGRPGILWRMKNSKSGAKGTTGTEQKNR</sequence>
<accession>A0A915PF62</accession>
<evidence type="ECO:0000256" key="1">
    <source>
        <dbReference type="SAM" id="MobiDB-lite"/>
    </source>
</evidence>
<proteinExistence type="predicted"/>
<keyword evidence="2" id="KW-1185">Reference proteome</keyword>
<name>A0A915PF62_9BILA</name>
<feature type="region of interest" description="Disordered" evidence="1">
    <location>
        <begin position="56"/>
        <end position="75"/>
    </location>
</feature>
<dbReference type="WBParaSite" id="sdigi.contig1.g121.t1">
    <property type="protein sequence ID" value="sdigi.contig1.g121.t1"/>
    <property type="gene ID" value="sdigi.contig1.g121"/>
</dbReference>
<dbReference type="Proteomes" id="UP000887581">
    <property type="component" value="Unplaced"/>
</dbReference>